<organism evidence="1 2">
    <name type="scientific">Arthrobacter phage VResidence</name>
    <dbReference type="NCBI Taxonomy" id="2927294"/>
    <lineage>
        <taxon>Viruses</taxon>
        <taxon>Duplodnaviria</taxon>
        <taxon>Heunggongvirae</taxon>
        <taxon>Uroviricota</taxon>
        <taxon>Caudoviricetes</taxon>
        <taxon>Casidaviridae</taxon>
        <taxon>Manhattanvirus</taxon>
        <taxon>Manhattanvirus vresidence</taxon>
    </lineage>
</organism>
<evidence type="ECO:0000313" key="2">
    <source>
        <dbReference type="Proteomes" id="UP001164923"/>
    </source>
</evidence>
<protein>
    <submittedName>
        <fullName evidence="1">Tail terminator</fullName>
    </submittedName>
</protein>
<dbReference type="Proteomes" id="UP001164923">
    <property type="component" value="Segment"/>
</dbReference>
<keyword evidence="2" id="KW-1185">Reference proteome</keyword>
<gene>
    <name evidence="1" type="primary">12</name>
    <name evidence="1" type="ORF">SEA_VRESIDENCE_12</name>
</gene>
<dbReference type="EMBL" id="OP434455">
    <property type="protein sequence ID" value="UYL87617.1"/>
    <property type="molecule type" value="Genomic_DNA"/>
</dbReference>
<proteinExistence type="predicted"/>
<sequence length="140" mass="14907">MKPAITFPDAQLAVRDLLRALLASRTEPYALGATVSTREIPSDVTAAQATLPYVQVRSDGKFRDSRLDGRATVRVLAYGADVGQGENLAALCEALLLSASSADVRGSTSVMGPMPTDDPENGLPLSYFTITARLQPRQLT</sequence>
<evidence type="ECO:0000313" key="1">
    <source>
        <dbReference type="EMBL" id="UYL87617.1"/>
    </source>
</evidence>
<accession>A0A9X9K3U8</accession>
<reference evidence="1" key="1">
    <citation type="submission" date="2024-06" db="EMBL/GenBank/DDBJ databases">
        <authorList>
            <person name="Hatch R.X."/>
            <person name="Arellano O.M."/>
            <person name="Sasaoka A.N."/>
            <person name="Stewart A.S."/>
            <person name="Velarde E.T."/>
            <person name="Garcia Costas A.M."/>
            <person name="Furlong K.P."/>
            <person name="Rudner A.D."/>
            <person name="Beyer A.R."/>
            <person name="Chong R.A."/>
            <person name="Edgington N.P."/>
            <person name="Freise A.C."/>
            <person name="Gibb B.P."/>
            <person name="Klyczek K.K."/>
            <person name="Swerdlow S.J."/>
            <person name="Garlena R.A."/>
            <person name="Russell D.A."/>
            <person name="Jacobs-Sera D."/>
            <person name="Hatfull G.F."/>
        </authorList>
    </citation>
    <scope>NUCLEOTIDE SEQUENCE</scope>
</reference>
<name>A0A9X9K3U8_9CAUD</name>